<keyword evidence="2" id="KW-0472">Membrane</keyword>
<keyword evidence="2" id="KW-0812">Transmembrane</keyword>
<reference evidence="4 5" key="1">
    <citation type="submission" date="2017-04" db="EMBL/GenBank/DDBJ databases">
        <authorList>
            <person name="Afonso C.L."/>
            <person name="Miller P.J."/>
            <person name="Scott M.A."/>
            <person name="Spackman E."/>
            <person name="Goraichik I."/>
            <person name="Dimitrov K.M."/>
            <person name="Suarez D.L."/>
            <person name="Swayne D.E."/>
        </authorList>
    </citation>
    <scope>NUCLEOTIDE SEQUENCE [LARGE SCALE GENOMIC DNA]</scope>
    <source>
        <strain evidence="4 5">DSM 43828</strain>
    </source>
</reference>
<dbReference type="Proteomes" id="UP000192674">
    <property type="component" value="Unassembled WGS sequence"/>
</dbReference>
<feature type="transmembrane region" description="Helical" evidence="2">
    <location>
        <begin position="38"/>
        <end position="59"/>
    </location>
</feature>
<feature type="region of interest" description="Disordered" evidence="1">
    <location>
        <begin position="67"/>
        <end position="99"/>
    </location>
</feature>
<proteinExistence type="predicted"/>
<dbReference type="EMBL" id="FWXV01000003">
    <property type="protein sequence ID" value="SMD11516.1"/>
    <property type="molecule type" value="Genomic_DNA"/>
</dbReference>
<protein>
    <recommendedName>
        <fullName evidence="3">DUF8017 domain-containing protein</fullName>
    </recommendedName>
</protein>
<dbReference type="InterPro" id="IPR058330">
    <property type="entry name" value="DUF8017"/>
</dbReference>
<feature type="domain" description="DUF8017" evidence="3">
    <location>
        <begin position="99"/>
        <end position="289"/>
    </location>
</feature>
<dbReference type="Pfam" id="PF26056">
    <property type="entry name" value="DUF8017"/>
    <property type="match status" value="1"/>
</dbReference>
<evidence type="ECO:0000313" key="5">
    <source>
        <dbReference type="Proteomes" id="UP000192674"/>
    </source>
</evidence>
<gene>
    <name evidence="4" type="ORF">SAMN05661093_04797</name>
</gene>
<evidence type="ECO:0000259" key="3">
    <source>
        <dbReference type="Pfam" id="PF26056"/>
    </source>
</evidence>
<keyword evidence="5" id="KW-1185">Reference proteome</keyword>
<dbReference type="AlphaFoldDB" id="A0A1W2EQH8"/>
<feature type="compositionally biased region" description="Low complexity" evidence="1">
    <location>
        <begin position="74"/>
        <end position="91"/>
    </location>
</feature>
<accession>A0A1W2EQH8</accession>
<organism evidence="4 5">
    <name type="scientific">Kibdelosporangium aridum</name>
    <dbReference type="NCBI Taxonomy" id="2030"/>
    <lineage>
        <taxon>Bacteria</taxon>
        <taxon>Bacillati</taxon>
        <taxon>Actinomycetota</taxon>
        <taxon>Actinomycetes</taxon>
        <taxon>Pseudonocardiales</taxon>
        <taxon>Pseudonocardiaceae</taxon>
        <taxon>Kibdelosporangium</taxon>
    </lineage>
</organism>
<keyword evidence="2" id="KW-1133">Transmembrane helix</keyword>
<evidence type="ECO:0000256" key="2">
    <source>
        <dbReference type="SAM" id="Phobius"/>
    </source>
</evidence>
<sequence>MTGNYRTVASLTLVSAPGGGYQGLGYYDEPQPKKPTGLIVSVVVAAVVVVGLVMTLLIVNPTSPVTGEPLAVANPTTSPSSPTRSGPSNNPLQPKATGAPKVEGWKVIAVNDGRELQTTKAYDVPQSWEPLTSTASFGSGDTRFTLYTPAIYMRGVCPGAPNTFRSIAGLLTVQNTGDNAAQAVAAAQRISDGAYVTKGGVKPKVTMGQPQPVVVDKDKKASTVSAKLAITPGPEDKCSPNAASVSVVVLESKPTDKTSVVIAAFADQGVPDATAEADLLKIVTSLHPAN</sequence>
<evidence type="ECO:0000313" key="4">
    <source>
        <dbReference type="EMBL" id="SMD11516.1"/>
    </source>
</evidence>
<name>A0A1W2EQH8_KIBAR</name>
<evidence type="ECO:0000256" key="1">
    <source>
        <dbReference type="SAM" id="MobiDB-lite"/>
    </source>
</evidence>